<dbReference type="EMBL" id="BAABKE010000004">
    <property type="protein sequence ID" value="GAA5099858.1"/>
    <property type="molecule type" value="Genomic_DNA"/>
</dbReference>
<dbReference type="Pfam" id="PF00795">
    <property type="entry name" value="CN_hydrolase"/>
    <property type="match status" value="1"/>
</dbReference>
<dbReference type="InterPro" id="IPR014729">
    <property type="entry name" value="Rossmann-like_a/b/a_fold"/>
</dbReference>
<comment type="caution">
    <text evidence="9">The sequence shown here is derived from an EMBL/GenBank/DDBJ whole genome shotgun (WGS) entry which is preliminary data.</text>
</comment>
<dbReference type="PIRSF" id="PIRSF006630">
    <property type="entry name" value="NADS_GAT"/>
    <property type="match status" value="1"/>
</dbReference>
<evidence type="ECO:0000256" key="3">
    <source>
        <dbReference type="ARBA" id="ARBA00022598"/>
    </source>
</evidence>
<dbReference type="PANTHER" id="PTHR23090:SF9">
    <property type="entry name" value="GLUTAMINE-DEPENDENT NAD(+) SYNTHETASE"/>
    <property type="match status" value="1"/>
</dbReference>
<comment type="catalytic activity">
    <reaction evidence="7">
        <text>deamido-NAD(+) + L-glutamine + ATP + H2O = L-glutamate + AMP + diphosphate + NAD(+) + H(+)</text>
        <dbReference type="Rhea" id="RHEA:24384"/>
        <dbReference type="ChEBI" id="CHEBI:15377"/>
        <dbReference type="ChEBI" id="CHEBI:15378"/>
        <dbReference type="ChEBI" id="CHEBI:29985"/>
        <dbReference type="ChEBI" id="CHEBI:30616"/>
        <dbReference type="ChEBI" id="CHEBI:33019"/>
        <dbReference type="ChEBI" id="CHEBI:57540"/>
        <dbReference type="ChEBI" id="CHEBI:58359"/>
        <dbReference type="ChEBI" id="CHEBI:58437"/>
        <dbReference type="ChEBI" id="CHEBI:456215"/>
        <dbReference type="EC" id="6.3.5.1"/>
    </reaction>
</comment>
<dbReference type="Gene3D" id="1.10.10.1510">
    <property type="match status" value="1"/>
</dbReference>
<comment type="similarity">
    <text evidence="2 7">In the C-terminal section; belongs to the NAD synthetase family.</text>
</comment>
<dbReference type="CDD" id="cd07570">
    <property type="entry name" value="GAT_Gln-NAD-synth"/>
    <property type="match status" value="1"/>
</dbReference>
<evidence type="ECO:0000313" key="10">
    <source>
        <dbReference type="Proteomes" id="UP001500631"/>
    </source>
</evidence>
<dbReference type="EC" id="6.3.5.1" evidence="7"/>
<evidence type="ECO:0000256" key="1">
    <source>
        <dbReference type="ARBA" id="ARBA00005188"/>
    </source>
</evidence>
<keyword evidence="4 7" id="KW-0547">Nucleotide-binding</keyword>
<gene>
    <name evidence="9" type="ORF">GCM10023338_13910</name>
</gene>
<evidence type="ECO:0000313" key="9">
    <source>
        <dbReference type="EMBL" id="GAA5099858.1"/>
    </source>
</evidence>
<feature type="domain" description="CN hydrolase" evidence="8">
    <location>
        <begin position="4"/>
        <end position="242"/>
    </location>
</feature>
<dbReference type="Gene3D" id="3.40.50.620">
    <property type="entry name" value="HUPs"/>
    <property type="match status" value="1"/>
</dbReference>
<dbReference type="Pfam" id="PF02540">
    <property type="entry name" value="NAD_synthase"/>
    <property type="match status" value="1"/>
</dbReference>
<dbReference type="RefSeq" id="WP_345667606.1">
    <property type="nucleotide sequence ID" value="NZ_BAABKE010000004.1"/>
</dbReference>
<dbReference type="Gene3D" id="3.60.110.10">
    <property type="entry name" value="Carbon-nitrogen hydrolase"/>
    <property type="match status" value="1"/>
</dbReference>
<dbReference type="PROSITE" id="PS50263">
    <property type="entry name" value="CN_HYDROLASE"/>
    <property type="match status" value="1"/>
</dbReference>
<organism evidence="9 10">
    <name type="scientific">Wohlfahrtiimonas larvae</name>
    <dbReference type="NCBI Taxonomy" id="1157986"/>
    <lineage>
        <taxon>Bacteria</taxon>
        <taxon>Pseudomonadati</taxon>
        <taxon>Pseudomonadota</taxon>
        <taxon>Gammaproteobacteria</taxon>
        <taxon>Cardiobacteriales</taxon>
        <taxon>Ignatzschineriaceae</taxon>
        <taxon>Wohlfahrtiimonas</taxon>
    </lineage>
</organism>
<evidence type="ECO:0000256" key="5">
    <source>
        <dbReference type="ARBA" id="ARBA00022840"/>
    </source>
</evidence>
<dbReference type="SUPFAM" id="SSF52402">
    <property type="entry name" value="Adenine nucleotide alpha hydrolases-like"/>
    <property type="match status" value="1"/>
</dbReference>
<sequence length="538" mass="61145">MYNLQIGLMQVSSIGGDVQSNTKRIIDAIHVAQQNGAELIIFPELCVSGYGADDLFLKDQFLDSCQWALSQIAAHVKPQEVVLLGYPEKTDAGLYSSIAIMTDGKIVGNHRKTTIPSEKFCTEHRYFKSGEGSTTFDFKGLRIGILVSEEIFLDVDMVDCDLFCCCSAFPWSRELSIEREQCLHSLSRTTNAPIVYVNHVGVTRDFLLEGSSSITNEMGKTSVLLKFFEEDSVVVSMNQIKYHDHPIYPKPESYKQELYWAIKYVMKAFIEQTPEKKMLVLMDGTLNCQVILYIAMRALGADNVSGLYISSRFDSPKIQSQVKAFMDNLGAKLYVWELENDLVHGFIGQGGHIVDDVWKKEACDRFKAAMFISVAKLLQAFPVNSRHKTEVAMGVQENISSFAFTEFMPLSDVYYAQVIGLAECINKYKKAEIFSYEKLEYSHNLMVRKSFLNNGELAKVSDIDEILILYIERSQSVKQIINRGYDKDLVISVIRRLHQEEPNRVKLGFCPTLSLRSFQKDWLFPPLVDWNNIEITNL</sequence>
<keyword evidence="6 7" id="KW-0520">NAD</keyword>
<evidence type="ECO:0000256" key="6">
    <source>
        <dbReference type="ARBA" id="ARBA00023027"/>
    </source>
</evidence>
<dbReference type="SUPFAM" id="SSF56317">
    <property type="entry name" value="Carbon-nitrogen hydrolase"/>
    <property type="match status" value="1"/>
</dbReference>
<keyword evidence="3 7" id="KW-0436">Ligase</keyword>
<evidence type="ECO:0000256" key="2">
    <source>
        <dbReference type="ARBA" id="ARBA00007145"/>
    </source>
</evidence>
<dbReference type="Proteomes" id="UP001500631">
    <property type="component" value="Unassembled WGS sequence"/>
</dbReference>
<evidence type="ECO:0000259" key="8">
    <source>
        <dbReference type="PROSITE" id="PS50263"/>
    </source>
</evidence>
<reference evidence="10" key="1">
    <citation type="journal article" date="2019" name="Int. J. Syst. Evol. Microbiol.">
        <title>The Global Catalogue of Microorganisms (GCM) 10K type strain sequencing project: providing services to taxonomists for standard genome sequencing and annotation.</title>
        <authorList>
            <consortium name="The Broad Institute Genomics Platform"/>
            <consortium name="The Broad Institute Genome Sequencing Center for Infectious Disease"/>
            <person name="Wu L."/>
            <person name="Ma J."/>
        </authorList>
    </citation>
    <scope>NUCLEOTIDE SEQUENCE [LARGE SCALE GENOMIC DNA]</scope>
    <source>
        <strain evidence="10">JCM 18424</strain>
    </source>
</reference>
<comment type="pathway">
    <text evidence="1 7">Cofactor biosynthesis; NAD(+) biosynthesis; NAD(+) from deamido-NAD(+) (L-Gln route): step 1/1.</text>
</comment>
<dbReference type="InterPro" id="IPR022310">
    <property type="entry name" value="NAD/GMP_synthase"/>
</dbReference>
<dbReference type="InterPro" id="IPR014445">
    <property type="entry name" value="Gln-dep_NAD_synthase"/>
</dbReference>
<name>A0ABP9MPR7_9GAMM</name>
<accession>A0ABP9MPR7</accession>
<evidence type="ECO:0000256" key="4">
    <source>
        <dbReference type="ARBA" id="ARBA00022741"/>
    </source>
</evidence>
<dbReference type="InterPro" id="IPR003010">
    <property type="entry name" value="C-N_Hydrolase"/>
</dbReference>
<proteinExistence type="inferred from homology"/>
<dbReference type="InterPro" id="IPR003694">
    <property type="entry name" value="NAD_synthase"/>
</dbReference>
<keyword evidence="5 7" id="KW-0067">ATP-binding</keyword>
<dbReference type="PANTHER" id="PTHR23090">
    <property type="entry name" value="NH 3 /GLUTAMINE-DEPENDENT NAD + SYNTHETASE"/>
    <property type="match status" value="1"/>
</dbReference>
<evidence type="ECO:0000256" key="7">
    <source>
        <dbReference type="PIRNR" id="PIRNR006630"/>
    </source>
</evidence>
<protein>
    <recommendedName>
        <fullName evidence="7">Glutamine-dependent NAD(+) synthetase</fullName>
        <ecNumber evidence="7">6.3.5.1</ecNumber>
    </recommendedName>
    <alternativeName>
        <fullName evidence="7">NAD(+) synthase [glutamine-hydrolyzing]</fullName>
    </alternativeName>
</protein>
<dbReference type="InterPro" id="IPR036526">
    <property type="entry name" value="C-N_Hydrolase_sf"/>
</dbReference>
<keyword evidence="10" id="KW-1185">Reference proteome</keyword>